<evidence type="ECO:0000256" key="7">
    <source>
        <dbReference type="SAM" id="MobiDB-lite"/>
    </source>
</evidence>
<dbReference type="PANTHER" id="PTHR10926">
    <property type="entry name" value="CELL CYCLE CONTROL PROTEIN 50"/>
    <property type="match status" value="1"/>
</dbReference>
<evidence type="ECO:0000256" key="1">
    <source>
        <dbReference type="ARBA" id="ARBA00004141"/>
    </source>
</evidence>
<evidence type="ECO:0000313" key="9">
    <source>
        <dbReference type="EMBL" id="CAD7243748.1"/>
    </source>
</evidence>
<dbReference type="Pfam" id="PF03381">
    <property type="entry name" value="CDC50"/>
    <property type="match status" value="1"/>
</dbReference>
<dbReference type="EMBL" id="CAJPEV010000489">
    <property type="protein sequence ID" value="CAG0885799.1"/>
    <property type="molecule type" value="Genomic_DNA"/>
</dbReference>
<gene>
    <name evidence="9" type="ORF">DSTB1V02_LOCUS3661</name>
</gene>
<organism evidence="9">
    <name type="scientific">Darwinula stevensoni</name>
    <dbReference type="NCBI Taxonomy" id="69355"/>
    <lineage>
        <taxon>Eukaryota</taxon>
        <taxon>Metazoa</taxon>
        <taxon>Ecdysozoa</taxon>
        <taxon>Arthropoda</taxon>
        <taxon>Crustacea</taxon>
        <taxon>Oligostraca</taxon>
        <taxon>Ostracoda</taxon>
        <taxon>Podocopa</taxon>
        <taxon>Podocopida</taxon>
        <taxon>Darwinulocopina</taxon>
        <taxon>Darwinuloidea</taxon>
        <taxon>Darwinulidae</taxon>
        <taxon>Darwinula</taxon>
    </lineage>
</organism>
<dbReference type="PIRSF" id="PIRSF015840">
    <property type="entry name" value="DUF284_TM_euk"/>
    <property type="match status" value="1"/>
</dbReference>
<comment type="similarity">
    <text evidence="2 6">Belongs to the CDC50/LEM3 family.</text>
</comment>
<dbReference type="InterPro" id="IPR005045">
    <property type="entry name" value="CDC50/LEM3_fam"/>
</dbReference>
<sequence length="368" mass="41091">MASQLPPETSKSKKPSSSAFKQQRLPAWQPILTAGTVLPAFFVIGVAFVPIGVGLLYFSNDVMEFRHDYTNCTDIANTAKSCAENIGPGKGTECKCMINFSITSAWKCHCNDDADLVCFQGKIFMYYGLTNFYQNHRRYVKSRSDLQLLGHLDNNTGDCEPFGKKGQKAIAPCGAIANSIFNDTFTLKFHLNSELLLVTIMNTGIAWPSDKRLKFKNPSGTNLADAFNGTEKPPYWSKPVYELDLVNKGNNGFENEALIVWMRTAAFPDFRKLYGIIDSDQDNFRSGLPEGNYTLEVTYRYPVTEFDGTKHMILSTTSLLGGKNPFLGITYIVIGSLCILFGVVFLIIHIRYGKRNSEMVSVTTRTPY</sequence>
<evidence type="ECO:0000256" key="4">
    <source>
        <dbReference type="ARBA" id="ARBA00022989"/>
    </source>
</evidence>
<evidence type="ECO:0000256" key="8">
    <source>
        <dbReference type="SAM" id="Phobius"/>
    </source>
</evidence>
<evidence type="ECO:0000313" key="10">
    <source>
        <dbReference type="Proteomes" id="UP000677054"/>
    </source>
</evidence>
<dbReference type="Proteomes" id="UP000677054">
    <property type="component" value="Unassembled WGS sequence"/>
</dbReference>
<dbReference type="GO" id="GO:0005794">
    <property type="term" value="C:Golgi apparatus"/>
    <property type="evidence" value="ECO:0007669"/>
    <property type="project" value="TreeGrafter"/>
</dbReference>
<keyword evidence="10" id="KW-1185">Reference proteome</keyword>
<dbReference type="PANTHER" id="PTHR10926:SF0">
    <property type="entry name" value="CDC50, ISOFORM A"/>
    <property type="match status" value="1"/>
</dbReference>
<dbReference type="GO" id="GO:0005886">
    <property type="term" value="C:plasma membrane"/>
    <property type="evidence" value="ECO:0007669"/>
    <property type="project" value="TreeGrafter"/>
</dbReference>
<proteinExistence type="inferred from homology"/>
<dbReference type="OrthoDB" id="340608at2759"/>
<reference evidence="9" key="1">
    <citation type="submission" date="2020-11" db="EMBL/GenBank/DDBJ databases">
        <authorList>
            <person name="Tran Van P."/>
        </authorList>
    </citation>
    <scope>NUCLEOTIDE SEQUENCE</scope>
</reference>
<evidence type="ECO:0000256" key="3">
    <source>
        <dbReference type="ARBA" id="ARBA00022692"/>
    </source>
</evidence>
<name>A0A7R9A2J7_9CRUS</name>
<feature type="region of interest" description="Disordered" evidence="7">
    <location>
        <begin position="1"/>
        <end position="20"/>
    </location>
</feature>
<feature type="transmembrane region" description="Helical" evidence="8">
    <location>
        <begin position="31"/>
        <end position="58"/>
    </location>
</feature>
<dbReference type="AlphaFoldDB" id="A0A7R9A2J7"/>
<keyword evidence="4 8" id="KW-1133">Transmembrane helix</keyword>
<evidence type="ECO:0000256" key="6">
    <source>
        <dbReference type="PIRNR" id="PIRNR015840"/>
    </source>
</evidence>
<evidence type="ECO:0000256" key="2">
    <source>
        <dbReference type="ARBA" id="ARBA00009457"/>
    </source>
</evidence>
<accession>A0A7R9A2J7</accession>
<comment type="subcellular location">
    <subcellularLocation>
        <location evidence="1">Membrane</location>
        <topology evidence="1">Multi-pass membrane protein</topology>
    </subcellularLocation>
</comment>
<keyword evidence="5 6" id="KW-0472">Membrane</keyword>
<evidence type="ECO:0000256" key="5">
    <source>
        <dbReference type="ARBA" id="ARBA00023136"/>
    </source>
</evidence>
<dbReference type="GO" id="GO:0005783">
    <property type="term" value="C:endoplasmic reticulum"/>
    <property type="evidence" value="ECO:0007669"/>
    <property type="project" value="TreeGrafter"/>
</dbReference>
<keyword evidence="3 8" id="KW-0812">Transmembrane</keyword>
<evidence type="ECO:0008006" key="11">
    <source>
        <dbReference type="Google" id="ProtNLM"/>
    </source>
</evidence>
<feature type="transmembrane region" description="Helical" evidence="8">
    <location>
        <begin position="326"/>
        <end position="348"/>
    </location>
</feature>
<dbReference type="EMBL" id="LR900006">
    <property type="protein sequence ID" value="CAD7243748.1"/>
    <property type="molecule type" value="Genomic_DNA"/>
</dbReference>
<protein>
    <recommendedName>
        <fullName evidence="11">Cell cycle control protein 50A</fullName>
    </recommendedName>
</protein>